<organism evidence="3">
    <name type="scientific">Ascaris suum</name>
    <name type="common">Pig roundworm</name>
    <name type="synonym">Ascaris lumbricoides</name>
    <dbReference type="NCBI Taxonomy" id="6253"/>
    <lineage>
        <taxon>Eukaryota</taxon>
        <taxon>Metazoa</taxon>
        <taxon>Ecdysozoa</taxon>
        <taxon>Nematoda</taxon>
        <taxon>Chromadorea</taxon>
        <taxon>Rhabditida</taxon>
        <taxon>Spirurina</taxon>
        <taxon>Ascaridomorpha</taxon>
        <taxon>Ascaridoidea</taxon>
        <taxon>Ascarididae</taxon>
        <taxon>Ascaris</taxon>
    </lineage>
</organism>
<protein>
    <submittedName>
        <fullName evidence="3">Clathrin interactor 1</fullName>
    </submittedName>
</protein>
<evidence type="ECO:0000313" key="3">
    <source>
        <dbReference type="EMBL" id="ADY41037.1"/>
    </source>
</evidence>
<reference evidence="3" key="1">
    <citation type="journal article" date="2011" name="Genome Res.">
        <title>Deep small RNA sequencing from the nematode Ascaris reveals conservation, functional diversification, and novel developmental profiles.</title>
        <authorList>
            <person name="Wang J."/>
            <person name="Czech B."/>
            <person name="Crunk A."/>
            <person name="Wallace A."/>
            <person name="Mitreva M."/>
            <person name="Hannon G.J."/>
            <person name="Davis R.E."/>
        </authorList>
    </citation>
    <scope>NUCLEOTIDE SEQUENCE</scope>
</reference>
<feature type="region of interest" description="Disordered" evidence="1">
    <location>
        <begin position="191"/>
        <end position="266"/>
    </location>
</feature>
<dbReference type="EMBL" id="JI165412">
    <property type="protein sequence ID" value="ADY41037.1"/>
    <property type="molecule type" value="mRNA"/>
</dbReference>
<feature type="domain" description="ENTH" evidence="2">
    <location>
        <begin position="33"/>
        <end position="166"/>
    </location>
</feature>
<dbReference type="GO" id="GO:0030125">
    <property type="term" value="C:clathrin vesicle coat"/>
    <property type="evidence" value="ECO:0007669"/>
    <property type="project" value="TreeGrafter"/>
</dbReference>
<dbReference type="InterPro" id="IPR013809">
    <property type="entry name" value="ENTH"/>
</dbReference>
<dbReference type="GO" id="GO:0005768">
    <property type="term" value="C:endosome"/>
    <property type="evidence" value="ECO:0007669"/>
    <property type="project" value="TreeGrafter"/>
</dbReference>
<dbReference type="PANTHER" id="PTHR12276">
    <property type="entry name" value="EPSIN/ENT-RELATED"/>
    <property type="match status" value="1"/>
</dbReference>
<accession>F1KT33</accession>
<proteinExistence type="evidence at transcript level"/>
<feature type="compositionally biased region" description="Basic and acidic residues" evidence="1">
    <location>
        <begin position="214"/>
        <end position="229"/>
    </location>
</feature>
<dbReference type="PANTHER" id="PTHR12276:SF45">
    <property type="entry name" value="CLATHRIN INTERACTOR 1"/>
    <property type="match status" value="1"/>
</dbReference>
<sequence>MSDLLSGLANFTKSVTDTFNTYEIRKLGDKVQGMVMNYTEAETKVREATNEDPWGPTGPQMAEIAHMTFQYDAFPEIMGMLWKRMLQENKYAWRRVYKSLTLLNYLLKNGSERVVGSARDHLFEMRALENYRYTDERGKDQGLNVRHRAKLLIELIQDEEQLRVARKKAKMEGKEKYQGFSKDEMRMAIGSGSFGNHSKSSLDDWGSNSSARRCSFDDDNRESYRDREVNSFQFPDEEGRNTRDSPELGIREKTPEPTSENDDEFGDFAQARNTLPATTKPPSFDNVVPPPIPAPNLSNAIPCAPPVAHHTNTKPVTAGADLLGLDTVFGGAPQSTTQPNVAPVVNDPFGLNDMRPVMQPSSASLFASSPTNVPASDRDASLLPPLGISTAFMGGELMGGNLRTSPNPQINAAGINRPQTARTVTPQDFAAFAPPVSNSFAAAMTDDFFAQSEPLKAVSARPLSVPSTPVGRQSKNPNAALTEQNKQAVRIPSTWSDASDKVNIDLDNLGMKKAPVKQSIPMSQMAKMSASSTPNIGQHTKCQGMASSQSMGLVPTPPKPSSGALSDMQSNLYRNESSIDSFMIFVPSITHAALTTFLLHKQILHVTQRTRRRLRRRWHQTHRL</sequence>
<dbReference type="FunFam" id="1.25.40.90:FF:000006">
    <property type="entry name" value="Clathrin interactor 1"/>
    <property type="match status" value="1"/>
</dbReference>
<feature type="region of interest" description="Disordered" evidence="1">
    <location>
        <begin position="460"/>
        <end position="488"/>
    </location>
</feature>
<evidence type="ECO:0000256" key="1">
    <source>
        <dbReference type="SAM" id="MobiDB-lite"/>
    </source>
</evidence>
<dbReference type="GO" id="GO:0005886">
    <property type="term" value="C:plasma membrane"/>
    <property type="evidence" value="ECO:0007669"/>
    <property type="project" value="TreeGrafter"/>
</dbReference>
<feature type="region of interest" description="Disordered" evidence="1">
    <location>
        <begin position="548"/>
        <end position="567"/>
    </location>
</feature>
<dbReference type="SMART" id="SM00273">
    <property type="entry name" value="ENTH"/>
    <property type="match status" value="1"/>
</dbReference>
<feature type="compositionally biased region" description="Polar residues" evidence="1">
    <location>
        <begin position="465"/>
        <end position="488"/>
    </location>
</feature>
<feature type="compositionally biased region" description="Basic and acidic residues" evidence="1">
    <location>
        <begin position="237"/>
        <end position="255"/>
    </location>
</feature>
<dbReference type="GO" id="GO:0030276">
    <property type="term" value="F:clathrin binding"/>
    <property type="evidence" value="ECO:0007669"/>
    <property type="project" value="TreeGrafter"/>
</dbReference>
<dbReference type="Pfam" id="PF01417">
    <property type="entry name" value="ENTH"/>
    <property type="match status" value="1"/>
</dbReference>
<dbReference type="SUPFAM" id="SSF48464">
    <property type="entry name" value="ENTH/VHS domain"/>
    <property type="match status" value="1"/>
</dbReference>
<dbReference type="AlphaFoldDB" id="F1KT33"/>
<evidence type="ECO:0000259" key="2">
    <source>
        <dbReference type="PROSITE" id="PS50942"/>
    </source>
</evidence>
<dbReference type="GO" id="GO:0006897">
    <property type="term" value="P:endocytosis"/>
    <property type="evidence" value="ECO:0007669"/>
    <property type="project" value="TreeGrafter"/>
</dbReference>
<dbReference type="GO" id="GO:0005543">
    <property type="term" value="F:phospholipid binding"/>
    <property type="evidence" value="ECO:0007669"/>
    <property type="project" value="TreeGrafter"/>
</dbReference>
<dbReference type="PROSITE" id="PS50942">
    <property type="entry name" value="ENTH"/>
    <property type="match status" value="1"/>
</dbReference>
<dbReference type="InterPro" id="IPR008942">
    <property type="entry name" value="ENTH_VHS"/>
</dbReference>
<name>F1KT33_ASCSU</name>
<dbReference type="CDD" id="cd16989">
    <property type="entry name" value="ENTH_EpsinR"/>
    <property type="match status" value="1"/>
</dbReference>
<dbReference type="Gene3D" id="1.25.40.90">
    <property type="match status" value="1"/>
</dbReference>